<comment type="caution">
    <text evidence="5">The sequence shown here is derived from an EMBL/GenBank/DDBJ whole genome shotgun (WGS) entry which is preliminary data.</text>
</comment>
<evidence type="ECO:0000256" key="2">
    <source>
        <dbReference type="ARBA" id="ARBA00022801"/>
    </source>
</evidence>
<gene>
    <name evidence="5" type="ORF">Vafri_20727</name>
</gene>
<keyword evidence="2" id="KW-0378">Hydrolase</keyword>
<dbReference type="Pfam" id="PF01156">
    <property type="entry name" value="IU_nuc_hydro"/>
    <property type="match status" value="1"/>
</dbReference>
<evidence type="ECO:0000259" key="4">
    <source>
        <dbReference type="Pfam" id="PF01156"/>
    </source>
</evidence>
<dbReference type="SUPFAM" id="SSF53590">
    <property type="entry name" value="Nucleoside hydrolase"/>
    <property type="match status" value="1"/>
</dbReference>
<dbReference type="GO" id="GO:0005829">
    <property type="term" value="C:cytosol"/>
    <property type="evidence" value="ECO:0007669"/>
    <property type="project" value="TreeGrafter"/>
</dbReference>
<dbReference type="Gene3D" id="3.90.245.10">
    <property type="entry name" value="Ribonucleoside hydrolase-like"/>
    <property type="match status" value="1"/>
</dbReference>
<evidence type="ECO:0000256" key="1">
    <source>
        <dbReference type="ARBA" id="ARBA00009176"/>
    </source>
</evidence>
<comment type="similarity">
    <text evidence="1">Belongs to the IUNH family.</text>
</comment>
<dbReference type="GO" id="GO:0008477">
    <property type="term" value="F:purine nucleosidase activity"/>
    <property type="evidence" value="ECO:0007669"/>
    <property type="project" value="TreeGrafter"/>
</dbReference>
<dbReference type="InterPro" id="IPR036452">
    <property type="entry name" value="Ribo_hydro-like"/>
</dbReference>
<proteinExistence type="inferred from homology"/>
<dbReference type="Proteomes" id="UP000747399">
    <property type="component" value="Unassembled WGS sequence"/>
</dbReference>
<accession>A0A8J4BXI0</accession>
<dbReference type="InterPro" id="IPR001910">
    <property type="entry name" value="Inosine/uridine_hydrolase_dom"/>
</dbReference>
<keyword evidence="6" id="KW-1185">Reference proteome</keyword>
<protein>
    <recommendedName>
        <fullName evidence="4">Inosine/uridine-preferring nucleoside hydrolase domain-containing protein</fullName>
    </recommendedName>
</protein>
<feature type="domain" description="Inosine/uridine-preferring nucleoside hydrolase" evidence="4">
    <location>
        <begin position="1"/>
        <end position="88"/>
    </location>
</feature>
<keyword evidence="3" id="KW-0326">Glycosidase</keyword>
<organism evidence="5 6">
    <name type="scientific">Volvox africanus</name>
    <dbReference type="NCBI Taxonomy" id="51714"/>
    <lineage>
        <taxon>Eukaryota</taxon>
        <taxon>Viridiplantae</taxon>
        <taxon>Chlorophyta</taxon>
        <taxon>core chlorophytes</taxon>
        <taxon>Chlorophyceae</taxon>
        <taxon>CS clade</taxon>
        <taxon>Chlamydomonadales</taxon>
        <taxon>Volvocaceae</taxon>
        <taxon>Volvox</taxon>
    </lineage>
</organism>
<dbReference type="GO" id="GO:0006152">
    <property type="term" value="P:purine nucleoside catabolic process"/>
    <property type="evidence" value="ECO:0007669"/>
    <property type="project" value="TreeGrafter"/>
</dbReference>
<reference evidence="5" key="1">
    <citation type="journal article" date="2021" name="Proc. Natl. Acad. Sci. U.S.A.">
        <title>Three genomes in the algal genus Volvox reveal the fate of a haploid sex-determining region after a transition to homothallism.</title>
        <authorList>
            <person name="Yamamoto K."/>
            <person name="Hamaji T."/>
            <person name="Kawai-Toyooka H."/>
            <person name="Matsuzaki R."/>
            <person name="Takahashi F."/>
            <person name="Nishimura Y."/>
            <person name="Kawachi M."/>
            <person name="Noguchi H."/>
            <person name="Minakuchi Y."/>
            <person name="Umen J.G."/>
            <person name="Toyoda A."/>
            <person name="Nozaki H."/>
        </authorList>
    </citation>
    <scope>NUCLEOTIDE SEQUENCE</scope>
    <source>
        <strain evidence="5">NIES-3780</strain>
    </source>
</reference>
<dbReference type="EMBL" id="BNCO01000096">
    <property type="protein sequence ID" value="GIL67299.1"/>
    <property type="molecule type" value="Genomic_DNA"/>
</dbReference>
<evidence type="ECO:0000313" key="6">
    <source>
        <dbReference type="Proteomes" id="UP000747399"/>
    </source>
</evidence>
<evidence type="ECO:0000256" key="3">
    <source>
        <dbReference type="ARBA" id="ARBA00023295"/>
    </source>
</evidence>
<dbReference type="InterPro" id="IPR023186">
    <property type="entry name" value="IUNH"/>
</dbReference>
<name>A0A8J4BXI0_9CHLO</name>
<sequence>MAILMAANSPEVQLLGITTVYGNVPTALATQNALRLLEMTGLSEGVIVAQGAARSLKAGTDMERIADFVHGADGFGDIGLPLPKVRTRERCCLILLRVHMKPIHQPPLSPTTTDTNHQPPTILRSLTKLHLHGHSLVLPSPERPGREFFSSPVNTTSPRNPMACSWAQEHISCVRVCMYVCVRVCVCVYVCVFPLGPLPASLPVPSRAITPVTTRQPSSSSVQSTHTLARSPFWLWRR</sequence>
<dbReference type="PANTHER" id="PTHR12304:SF4">
    <property type="entry name" value="URIDINE NUCLEOSIDASE"/>
    <property type="match status" value="1"/>
</dbReference>
<dbReference type="AlphaFoldDB" id="A0A8J4BXI0"/>
<dbReference type="PANTHER" id="PTHR12304">
    <property type="entry name" value="INOSINE-URIDINE PREFERRING NUCLEOSIDE HYDROLASE"/>
    <property type="match status" value="1"/>
</dbReference>
<evidence type="ECO:0000313" key="5">
    <source>
        <dbReference type="EMBL" id="GIL67299.1"/>
    </source>
</evidence>